<evidence type="ECO:0000256" key="8">
    <source>
        <dbReference type="ARBA" id="ARBA00022723"/>
    </source>
</evidence>
<evidence type="ECO:0000256" key="10">
    <source>
        <dbReference type="ARBA" id="ARBA00022839"/>
    </source>
</evidence>
<keyword evidence="6" id="KW-0963">Cytoplasm</keyword>
<reference evidence="15 16" key="1">
    <citation type="submission" date="2024-03" db="EMBL/GenBank/DDBJ databases">
        <title>Adaptation during the transition from Ophiocordyceps entomopathogen to insect associate is accompanied by gene loss and intensified selection.</title>
        <authorList>
            <person name="Ward C.M."/>
            <person name="Onetto C.A."/>
            <person name="Borneman A.R."/>
        </authorList>
    </citation>
    <scope>NUCLEOTIDE SEQUENCE [LARGE SCALE GENOMIC DNA]</scope>
    <source>
        <strain evidence="15">AWRI1</strain>
        <tissue evidence="15">Single Adult Female</tissue>
    </source>
</reference>
<evidence type="ECO:0000256" key="4">
    <source>
        <dbReference type="ARBA" id="ARBA00008372"/>
    </source>
</evidence>
<accession>A0AAN9Y6H0</accession>
<keyword evidence="7" id="KW-0540">Nuclease</keyword>
<dbReference type="GO" id="GO:0005634">
    <property type="term" value="C:nucleus"/>
    <property type="evidence" value="ECO:0007669"/>
    <property type="project" value="UniProtKB-SubCell"/>
</dbReference>
<keyword evidence="8" id="KW-0479">Metal-binding</keyword>
<dbReference type="EMBL" id="JBBCAQ010000010">
    <property type="protein sequence ID" value="KAK7601668.1"/>
    <property type="molecule type" value="Genomic_DNA"/>
</dbReference>
<dbReference type="PANTHER" id="PTHR10797">
    <property type="entry name" value="CCR4-NOT TRANSCRIPTION COMPLEX SUBUNIT"/>
    <property type="match status" value="1"/>
</dbReference>
<proteinExistence type="inferred from homology"/>
<dbReference type="GO" id="GO:0046872">
    <property type="term" value="F:metal ion binding"/>
    <property type="evidence" value="ECO:0007669"/>
    <property type="project" value="UniProtKB-KW"/>
</dbReference>
<dbReference type="Pfam" id="PF04857">
    <property type="entry name" value="CAF1"/>
    <property type="match status" value="1"/>
</dbReference>
<protein>
    <recommendedName>
        <fullName evidence="5">poly(A)-specific ribonuclease</fullName>
        <ecNumber evidence="5">3.1.13.4</ecNumber>
    </recommendedName>
</protein>
<keyword evidence="14" id="KW-0539">Nucleus</keyword>
<evidence type="ECO:0000256" key="2">
    <source>
        <dbReference type="ARBA" id="ARBA00004123"/>
    </source>
</evidence>
<name>A0AAN9Y6H0_9HEMI</name>
<evidence type="ECO:0000313" key="16">
    <source>
        <dbReference type="Proteomes" id="UP001367676"/>
    </source>
</evidence>
<dbReference type="Gene3D" id="3.30.420.10">
    <property type="entry name" value="Ribonuclease H-like superfamily/Ribonuclease H"/>
    <property type="match status" value="1"/>
</dbReference>
<evidence type="ECO:0000256" key="11">
    <source>
        <dbReference type="ARBA" id="ARBA00022884"/>
    </source>
</evidence>
<evidence type="ECO:0000313" key="15">
    <source>
        <dbReference type="EMBL" id="KAK7601668.1"/>
    </source>
</evidence>
<keyword evidence="11" id="KW-0694">RNA-binding</keyword>
<dbReference type="EC" id="3.1.13.4" evidence="5"/>
<comment type="catalytic activity">
    <reaction evidence="1">
        <text>Exonucleolytic cleavage of poly(A) to 5'-AMP.</text>
        <dbReference type="EC" id="3.1.13.4"/>
    </reaction>
</comment>
<dbReference type="GO" id="GO:0003723">
    <property type="term" value="F:RNA binding"/>
    <property type="evidence" value="ECO:0007669"/>
    <property type="project" value="UniProtKB-KW"/>
</dbReference>
<comment type="caution">
    <text evidence="15">The sequence shown here is derived from an EMBL/GenBank/DDBJ whole genome shotgun (WGS) entry which is preliminary data.</text>
</comment>
<evidence type="ECO:0000256" key="14">
    <source>
        <dbReference type="ARBA" id="ARBA00023242"/>
    </source>
</evidence>
<comment type="subcellular location">
    <subcellularLocation>
        <location evidence="3">Cytoplasm</location>
    </subcellularLocation>
    <subcellularLocation>
        <location evidence="2">Nucleus</location>
    </subcellularLocation>
</comment>
<evidence type="ECO:0000256" key="1">
    <source>
        <dbReference type="ARBA" id="ARBA00001663"/>
    </source>
</evidence>
<dbReference type="InterPro" id="IPR039637">
    <property type="entry name" value="CNOT7/CNOT8/Pop2"/>
</dbReference>
<dbReference type="AlphaFoldDB" id="A0AAN9Y6H0"/>
<gene>
    <name evidence="15" type="ORF">V9T40_009109</name>
</gene>
<evidence type="ECO:0000256" key="12">
    <source>
        <dbReference type="ARBA" id="ARBA00023015"/>
    </source>
</evidence>
<evidence type="ECO:0000256" key="13">
    <source>
        <dbReference type="ARBA" id="ARBA00023163"/>
    </source>
</evidence>
<sequence>MCSAWLNYRSDDLSDENICSVYSKYYNADPEAYEVRNVWASNCFEEFCVIRQMTKRYKYVVVNTKYPGLIFRNDFPEQSDHTYDLMQRNVNLLQVIQIGFSFFDCLGNLAIPNHTWQFNFKFDLDKDTYAPEAVDLMAAVGIPFDKHREEGIVHTYFAELLLTSGLVLVNDITWVGYNCLYDFGYLIRLLTNFNLPLNEFDFLEKLYLHFRRIYDVKYLISSCKHLCENLDDVAAQLQIHRTGPKHFSGSDALLTGRVFFKIKSWYFENMINDKIYCGRVCGLSSRGAVVNFKQDLHAILNENF</sequence>
<evidence type="ECO:0000256" key="3">
    <source>
        <dbReference type="ARBA" id="ARBA00004496"/>
    </source>
</evidence>
<keyword evidence="9" id="KW-0378">Hydrolase</keyword>
<dbReference type="SUPFAM" id="SSF53098">
    <property type="entry name" value="Ribonuclease H-like"/>
    <property type="match status" value="1"/>
</dbReference>
<evidence type="ECO:0000256" key="5">
    <source>
        <dbReference type="ARBA" id="ARBA00012161"/>
    </source>
</evidence>
<dbReference type="GO" id="GO:0030014">
    <property type="term" value="C:CCR4-NOT complex"/>
    <property type="evidence" value="ECO:0007669"/>
    <property type="project" value="InterPro"/>
</dbReference>
<dbReference type="InterPro" id="IPR006941">
    <property type="entry name" value="RNase_CAF1"/>
</dbReference>
<evidence type="ECO:0000256" key="9">
    <source>
        <dbReference type="ARBA" id="ARBA00022801"/>
    </source>
</evidence>
<keyword evidence="13" id="KW-0804">Transcription</keyword>
<keyword evidence="16" id="KW-1185">Reference proteome</keyword>
<evidence type="ECO:0000256" key="6">
    <source>
        <dbReference type="ARBA" id="ARBA00022490"/>
    </source>
</evidence>
<dbReference type="InterPro" id="IPR036397">
    <property type="entry name" value="RNaseH_sf"/>
</dbReference>
<keyword evidence="10" id="KW-0269">Exonuclease</keyword>
<keyword evidence="12" id="KW-0805">Transcription regulation</keyword>
<dbReference type="Proteomes" id="UP001367676">
    <property type="component" value="Unassembled WGS sequence"/>
</dbReference>
<comment type="similarity">
    <text evidence="4">Belongs to the CAF1 family.</text>
</comment>
<dbReference type="GO" id="GO:0004535">
    <property type="term" value="F:poly(A)-specific ribonuclease activity"/>
    <property type="evidence" value="ECO:0007669"/>
    <property type="project" value="UniProtKB-EC"/>
</dbReference>
<organism evidence="15 16">
    <name type="scientific">Parthenolecanium corni</name>
    <dbReference type="NCBI Taxonomy" id="536013"/>
    <lineage>
        <taxon>Eukaryota</taxon>
        <taxon>Metazoa</taxon>
        <taxon>Ecdysozoa</taxon>
        <taxon>Arthropoda</taxon>
        <taxon>Hexapoda</taxon>
        <taxon>Insecta</taxon>
        <taxon>Pterygota</taxon>
        <taxon>Neoptera</taxon>
        <taxon>Paraneoptera</taxon>
        <taxon>Hemiptera</taxon>
        <taxon>Sternorrhyncha</taxon>
        <taxon>Coccoidea</taxon>
        <taxon>Coccidae</taxon>
        <taxon>Parthenolecanium</taxon>
    </lineage>
</organism>
<dbReference type="GO" id="GO:0005737">
    <property type="term" value="C:cytoplasm"/>
    <property type="evidence" value="ECO:0007669"/>
    <property type="project" value="UniProtKB-SubCell"/>
</dbReference>
<dbReference type="InterPro" id="IPR012337">
    <property type="entry name" value="RNaseH-like_sf"/>
</dbReference>
<evidence type="ECO:0000256" key="7">
    <source>
        <dbReference type="ARBA" id="ARBA00022722"/>
    </source>
</evidence>